<reference evidence="10 11" key="1">
    <citation type="journal article" date="2024" name="bioRxiv">
        <title>A reference genome for Trichogramma kaykai: A tiny desert-dwelling parasitoid wasp with competing sex-ratio distorters.</title>
        <authorList>
            <person name="Culotta J."/>
            <person name="Lindsey A.R."/>
        </authorList>
    </citation>
    <scope>NUCLEOTIDE SEQUENCE [LARGE SCALE GENOMIC DNA]</scope>
    <source>
        <strain evidence="10 11">KSX58</strain>
    </source>
</reference>
<evidence type="ECO:0000256" key="5">
    <source>
        <dbReference type="SAM" id="Coils"/>
    </source>
</evidence>
<keyword evidence="4" id="KW-0238">DNA-binding</keyword>
<feature type="coiled-coil region" evidence="5">
    <location>
        <begin position="144"/>
        <end position="178"/>
    </location>
</feature>
<evidence type="ECO:0000256" key="4">
    <source>
        <dbReference type="ARBA" id="ARBA00023125"/>
    </source>
</evidence>
<dbReference type="EMBL" id="JBJJXI010000172">
    <property type="protein sequence ID" value="KAL3384477.1"/>
    <property type="molecule type" value="Genomic_DNA"/>
</dbReference>
<protein>
    <recommendedName>
        <fullName evidence="12">THAP-type domain-containing protein</fullName>
    </recommendedName>
</protein>
<dbReference type="Pfam" id="PF12017">
    <property type="entry name" value="Tnp_P_element"/>
    <property type="match status" value="1"/>
</dbReference>
<dbReference type="Pfam" id="PF21787">
    <property type="entry name" value="TNP-like_RNaseH_N"/>
    <property type="match status" value="1"/>
</dbReference>
<feature type="domain" description="Transposable element P transposase-like RNase H" evidence="8">
    <location>
        <begin position="252"/>
        <end position="387"/>
    </location>
</feature>
<evidence type="ECO:0008006" key="12">
    <source>
        <dbReference type="Google" id="ProtNLM"/>
    </source>
</evidence>
<dbReference type="Pfam" id="PF21788">
    <property type="entry name" value="TNP-like_GBD"/>
    <property type="match status" value="1"/>
</dbReference>
<dbReference type="AlphaFoldDB" id="A0ABD2VVQ2"/>
<evidence type="ECO:0000256" key="3">
    <source>
        <dbReference type="ARBA" id="ARBA00022833"/>
    </source>
</evidence>
<keyword evidence="11" id="KW-1185">Reference proteome</keyword>
<evidence type="ECO:0000259" key="6">
    <source>
        <dbReference type="Pfam" id="PF05485"/>
    </source>
</evidence>
<dbReference type="GO" id="GO:0003677">
    <property type="term" value="F:DNA binding"/>
    <property type="evidence" value="ECO:0007669"/>
    <property type="project" value="UniProtKB-KW"/>
</dbReference>
<evidence type="ECO:0000259" key="9">
    <source>
        <dbReference type="Pfam" id="PF21788"/>
    </source>
</evidence>
<dbReference type="InterPro" id="IPR021896">
    <property type="entry name" value="THAP9-like_HTH"/>
</dbReference>
<evidence type="ECO:0000259" key="7">
    <source>
        <dbReference type="Pfam" id="PF12017"/>
    </source>
</evidence>
<keyword evidence="5" id="KW-0175">Coiled coil</keyword>
<dbReference type="InterPro" id="IPR006612">
    <property type="entry name" value="THAP_Znf"/>
</dbReference>
<dbReference type="GO" id="GO:0008270">
    <property type="term" value="F:zinc ion binding"/>
    <property type="evidence" value="ECO:0007669"/>
    <property type="project" value="UniProtKB-KW"/>
</dbReference>
<evidence type="ECO:0000259" key="8">
    <source>
        <dbReference type="Pfam" id="PF21787"/>
    </source>
</evidence>
<keyword evidence="1" id="KW-0479">Metal-binding</keyword>
<evidence type="ECO:0000256" key="2">
    <source>
        <dbReference type="ARBA" id="ARBA00022771"/>
    </source>
</evidence>
<feature type="domain" description="THAP-type" evidence="6">
    <location>
        <begin position="9"/>
        <end position="62"/>
    </location>
</feature>
<dbReference type="InterPro" id="IPR048366">
    <property type="entry name" value="TNP-like_GBD"/>
</dbReference>
<organism evidence="10 11">
    <name type="scientific">Trichogramma kaykai</name>
    <dbReference type="NCBI Taxonomy" id="54128"/>
    <lineage>
        <taxon>Eukaryota</taxon>
        <taxon>Metazoa</taxon>
        <taxon>Ecdysozoa</taxon>
        <taxon>Arthropoda</taxon>
        <taxon>Hexapoda</taxon>
        <taxon>Insecta</taxon>
        <taxon>Pterygota</taxon>
        <taxon>Neoptera</taxon>
        <taxon>Endopterygota</taxon>
        <taxon>Hymenoptera</taxon>
        <taxon>Apocrita</taxon>
        <taxon>Proctotrupomorpha</taxon>
        <taxon>Chalcidoidea</taxon>
        <taxon>Trichogrammatidae</taxon>
        <taxon>Trichogramma</taxon>
    </lineage>
</organism>
<sequence>MAFIYSISRGEWLEKSGNETLSTLNDSQLHEKRVCSEHFPPADMTKVCGKKELRKKAVPFLFNFNLINNINVQDPQLPIEAPQNVLDNVNALDPVIPNTSCLSVSSVNADLSEAPALLQIHDSSSSTHTRIHPTRKVKRHPPAIEKLINKNSKLVNDIKVLNRKINRREKRVIKLTKDDIISGASQYLVEESLNFFKMQLNHDKQRKSEEDEKQFALGLYYKSPKAYKYFLEFFKLPCLTLIHEWVNNISLRPGTNRVFIEQLKVKLESKSIHERQSVLMWDEIMIKPGLEFSSKYNILEGYHDLSDEFGGRKDKIANYILVFMLGGLTYDWKQPFFYLPSAGNVSANDLELIIPRVIELAFEAGFIVRYMTCDQSSCNTSAVNKLGISHNKPFYKFKDNDIAFGFDVPHIFKCIRNSLILHDFKVNDLVVSWGPIKKLYELEKGKICKAAHKLSDKHINPGPFDKMKVSLAVQVFSHSVSTGSVKFIFQVHL</sequence>
<evidence type="ECO:0000256" key="1">
    <source>
        <dbReference type="ARBA" id="ARBA00022723"/>
    </source>
</evidence>
<accession>A0ABD2VVQ2</accession>
<feature type="domain" description="THAP9-like helix-turn-helix" evidence="7">
    <location>
        <begin position="174"/>
        <end position="245"/>
    </location>
</feature>
<name>A0ABD2VVQ2_9HYME</name>
<dbReference type="Pfam" id="PF05485">
    <property type="entry name" value="THAP"/>
    <property type="match status" value="1"/>
</dbReference>
<keyword evidence="3" id="KW-0862">Zinc</keyword>
<keyword evidence="2" id="KW-0863">Zinc-finger</keyword>
<evidence type="ECO:0000313" key="10">
    <source>
        <dbReference type="EMBL" id="KAL3384477.1"/>
    </source>
</evidence>
<dbReference type="Proteomes" id="UP001627154">
    <property type="component" value="Unassembled WGS sequence"/>
</dbReference>
<dbReference type="InterPro" id="IPR048365">
    <property type="entry name" value="TNP-like_RNaseH_N"/>
</dbReference>
<feature type="domain" description="Transposable element P transposase-like GTP-binding insertion" evidence="9">
    <location>
        <begin position="410"/>
        <end position="482"/>
    </location>
</feature>
<proteinExistence type="predicted"/>
<evidence type="ECO:0000313" key="11">
    <source>
        <dbReference type="Proteomes" id="UP001627154"/>
    </source>
</evidence>
<comment type="caution">
    <text evidence="10">The sequence shown here is derived from an EMBL/GenBank/DDBJ whole genome shotgun (WGS) entry which is preliminary data.</text>
</comment>
<gene>
    <name evidence="10" type="ORF">TKK_019787</name>
</gene>